<dbReference type="PANTHER" id="PTHR35807:SF1">
    <property type="entry name" value="TRANSCRIPTIONAL REGULATOR REDD"/>
    <property type="match status" value="1"/>
</dbReference>
<dbReference type="InterPro" id="IPR036388">
    <property type="entry name" value="WH-like_DNA-bd_sf"/>
</dbReference>
<dbReference type="InterPro" id="IPR005158">
    <property type="entry name" value="BTAD"/>
</dbReference>
<feature type="region of interest" description="Disordered" evidence="7">
    <location>
        <begin position="255"/>
        <end position="280"/>
    </location>
</feature>
<keyword evidence="3" id="KW-0805">Transcription regulation</keyword>
<dbReference type="InterPro" id="IPR016032">
    <property type="entry name" value="Sig_transdc_resp-reg_C-effctor"/>
</dbReference>
<dbReference type="SMART" id="SM00862">
    <property type="entry name" value="Trans_reg_C"/>
    <property type="match status" value="1"/>
</dbReference>
<dbReference type="InterPro" id="IPR051677">
    <property type="entry name" value="AfsR-DnrI-RedD_regulator"/>
</dbReference>
<name>A0ABS4YDB3_9ACTN</name>
<keyword evidence="5" id="KW-0804">Transcription</keyword>
<reference evidence="9 10" key="1">
    <citation type="submission" date="2021-03" db="EMBL/GenBank/DDBJ databases">
        <title>Sequencing the genomes of 1000 actinobacteria strains.</title>
        <authorList>
            <person name="Klenk H.-P."/>
        </authorList>
    </citation>
    <scope>NUCLEOTIDE SEQUENCE [LARGE SCALE GENOMIC DNA]</scope>
    <source>
        <strain evidence="9 10">DSM 41480</strain>
    </source>
</reference>
<dbReference type="Gene3D" id="1.25.40.10">
    <property type="entry name" value="Tetratricopeptide repeat domain"/>
    <property type="match status" value="2"/>
</dbReference>
<protein>
    <submittedName>
        <fullName evidence="9">DNA-binding SARP family transcriptional activator/tetratricopeptide (TPR) repeat protein</fullName>
    </submittedName>
</protein>
<dbReference type="InterPro" id="IPR001867">
    <property type="entry name" value="OmpR/PhoB-type_DNA-bd"/>
</dbReference>
<dbReference type="Pfam" id="PF03704">
    <property type="entry name" value="BTAD"/>
    <property type="match status" value="1"/>
</dbReference>
<dbReference type="RefSeq" id="WP_209518148.1">
    <property type="nucleotide sequence ID" value="NZ_JAGIOH010000001.1"/>
</dbReference>
<dbReference type="Pfam" id="PF00931">
    <property type="entry name" value="NB-ARC"/>
    <property type="match status" value="1"/>
</dbReference>
<dbReference type="GeneID" id="91573102"/>
<evidence type="ECO:0000256" key="6">
    <source>
        <dbReference type="PROSITE-ProRule" id="PRU01091"/>
    </source>
</evidence>
<dbReference type="InterPro" id="IPR002182">
    <property type="entry name" value="NB-ARC"/>
</dbReference>
<keyword evidence="2" id="KW-0902">Two-component regulatory system</keyword>
<proteinExistence type="inferred from homology"/>
<evidence type="ECO:0000256" key="5">
    <source>
        <dbReference type="ARBA" id="ARBA00023163"/>
    </source>
</evidence>
<feature type="domain" description="OmpR/PhoB-type" evidence="8">
    <location>
        <begin position="1"/>
        <end position="97"/>
    </location>
</feature>
<dbReference type="SMART" id="SM01043">
    <property type="entry name" value="BTAD"/>
    <property type="match status" value="1"/>
</dbReference>
<dbReference type="SMART" id="SM00028">
    <property type="entry name" value="TPR"/>
    <property type="match status" value="4"/>
</dbReference>
<gene>
    <name evidence="9" type="ORF">JO379_006261</name>
</gene>
<dbReference type="EMBL" id="JAGIOH010000001">
    <property type="protein sequence ID" value="MBP2406792.1"/>
    <property type="molecule type" value="Genomic_DNA"/>
</dbReference>
<dbReference type="Proteomes" id="UP001519291">
    <property type="component" value="Unassembled WGS sequence"/>
</dbReference>
<dbReference type="InterPro" id="IPR011990">
    <property type="entry name" value="TPR-like_helical_dom_sf"/>
</dbReference>
<dbReference type="CDD" id="cd15831">
    <property type="entry name" value="BTAD"/>
    <property type="match status" value="1"/>
</dbReference>
<evidence type="ECO:0000256" key="1">
    <source>
        <dbReference type="ARBA" id="ARBA00005820"/>
    </source>
</evidence>
<evidence type="ECO:0000313" key="9">
    <source>
        <dbReference type="EMBL" id="MBP2406792.1"/>
    </source>
</evidence>
<comment type="similarity">
    <text evidence="1">Belongs to the AfsR/DnrI/RedD regulatory family.</text>
</comment>
<comment type="caution">
    <text evidence="9">The sequence shown here is derived from an EMBL/GenBank/DDBJ whole genome shotgun (WGS) entry which is preliminary data.</text>
</comment>
<dbReference type="Gene3D" id="1.10.10.10">
    <property type="entry name" value="Winged helix-like DNA-binding domain superfamily/Winged helix DNA-binding domain"/>
    <property type="match status" value="1"/>
</dbReference>
<dbReference type="InterPro" id="IPR019734">
    <property type="entry name" value="TPR_rpt"/>
</dbReference>
<evidence type="ECO:0000256" key="3">
    <source>
        <dbReference type="ARBA" id="ARBA00023015"/>
    </source>
</evidence>
<sequence length="994" mass="106434">MTKLRFALLGPVRAWYDDVEADLGRPQQRELLAALLAAAGRTVAVPLLVDGLWDEGERPDRPEHAVRTHVYRLRGALAEHTAEPLLVTVGNGYALRVPAQAVDVWEFERAEARSERVRASGGTAAEARAVLDRALELWSAEPLAGLRGPQARTVRARLAGVRQSLLERRLELDAEIGDRPNLAAETGALAVEFPTSQRLRAVQMLALYRSGRQAEALGVYEDTRRDLDAEAGRRAPADRLPSAALRELHQRILRSDPTLHLPEQTPRSPVATGPRRPAPLPCVVDDFTGRREEVETLTGMLTLPDTSAVVVSAVNGMAGVGKTTLAVHTVRGLPPDRFPDGHLYADLRGADREPLDPQAVVVAFLRELGTAEKDIPEDGAERIALYRSSLAERRLLLLLDNAASDGQVRPLIPGSADCSVLITSRARLTGLAGARHLRLDVLTSAEAVELLRRVVGARRVDAEPTAAATLAAACGFLPLALRIVASRLAAEPGWSLAGMARRLADERRRLDELRTEDVAVEATFALSYSKLTSEQARAFRLLAALDVPDLGLPCAAALLGTAPGAPEDREDTEDRVGSAEELLESLVDLNLLESRELGRYHFHDLVRAFARAAGCREDAPATVTAAFAGLLDFTLSTARNADAVAHSVAPAERTLIGVPVDSPGLAFATAQDATDWMRAEIPVQRALVARACADDGLPLAQAADLVDRLNTVLAGISHLTAVGELAGDVADVAARRGDHDAEALARYVRGNALWHANSYGPAQGELTRALALCTDDAHLRLRASAHLTLCAGARTHGRFDDAIAHGEASVRLFHTLGAATAEGTALGELAFNYARRNRLTEARAAAERGASLVCGQNSEASVSSAISLYYLARVLRLCDAADEALRHARDALSLFRTLGVSAFEAATGNLIAELHAEAGDHALTAETAETFLPLARRTSGMLEAGLLRSLGHALSRLGQAARAQACLRTALELFEQRAARADVEQTRALLENLT</sequence>
<dbReference type="Gene3D" id="3.40.50.300">
    <property type="entry name" value="P-loop containing nucleotide triphosphate hydrolases"/>
    <property type="match status" value="1"/>
</dbReference>
<keyword evidence="4 6" id="KW-0238">DNA-binding</keyword>
<dbReference type="InterPro" id="IPR027417">
    <property type="entry name" value="P-loop_NTPase"/>
</dbReference>
<dbReference type="SUPFAM" id="SSF46894">
    <property type="entry name" value="C-terminal effector domain of the bipartite response regulators"/>
    <property type="match status" value="1"/>
</dbReference>
<keyword evidence="10" id="KW-1185">Reference proteome</keyword>
<organism evidence="9 10">
    <name type="scientific">Streptomyces syringium</name>
    <dbReference type="NCBI Taxonomy" id="76729"/>
    <lineage>
        <taxon>Bacteria</taxon>
        <taxon>Bacillati</taxon>
        <taxon>Actinomycetota</taxon>
        <taxon>Actinomycetes</taxon>
        <taxon>Kitasatosporales</taxon>
        <taxon>Streptomycetaceae</taxon>
        <taxon>Streptomyces</taxon>
    </lineage>
</organism>
<feature type="DNA-binding region" description="OmpR/PhoB-type" evidence="6">
    <location>
        <begin position="1"/>
        <end position="97"/>
    </location>
</feature>
<dbReference type="GO" id="GO:0003677">
    <property type="term" value="F:DNA binding"/>
    <property type="evidence" value="ECO:0007669"/>
    <property type="project" value="UniProtKB-KW"/>
</dbReference>
<evidence type="ECO:0000256" key="2">
    <source>
        <dbReference type="ARBA" id="ARBA00023012"/>
    </source>
</evidence>
<accession>A0ABS4YDB3</accession>
<dbReference type="PROSITE" id="PS51755">
    <property type="entry name" value="OMPR_PHOB"/>
    <property type="match status" value="1"/>
</dbReference>
<dbReference type="SUPFAM" id="SSF48452">
    <property type="entry name" value="TPR-like"/>
    <property type="match status" value="2"/>
</dbReference>
<evidence type="ECO:0000313" key="10">
    <source>
        <dbReference type="Proteomes" id="UP001519291"/>
    </source>
</evidence>
<evidence type="ECO:0000256" key="4">
    <source>
        <dbReference type="ARBA" id="ARBA00023125"/>
    </source>
</evidence>
<evidence type="ECO:0000256" key="7">
    <source>
        <dbReference type="SAM" id="MobiDB-lite"/>
    </source>
</evidence>
<evidence type="ECO:0000259" key="8">
    <source>
        <dbReference type="PROSITE" id="PS51755"/>
    </source>
</evidence>
<dbReference type="PRINTS" id="PR00364">
    <property type="entry name" value="DISEASERSIST"/>
</dbReference>
<dbReference type="SUPFAM" id="SSF52540">
    <property type="entry name" value="P-loop containing nucleoside triphosphate hydrolases"/>
    <property type="match status" value="1"/>
</dbReference>
<dbReference type="Pfam" id="PF00486">
    <property type="entry name" value="Trans_reg_C"/>
    <property type="match status" value="1"/>
</dbReference>
<dbReference type="PANTHER" id="PTHR35807">
    <property type="entry name" value="TRANSCRIPTIONAL REGULATOR REDD-RELATED"/>
    <property type="match status" value="1"/>
</dbReference>